<dbReference type="OrthoDB" id="9805070at2"/>
<sequence length="286" mass="30943">MNLNIPSSLSLVWCCLATTSLLVSQGASAQIELIGQMEQGALIRAQVEPGTTAFLNGDSIKVSPQGEFAFGFAREAELTQELKVVYPDGLTQIMPLNISAKEYKIDRVNGISKKIMKPDPKAVERSRKDSKQVKAARAQFSEQGAFNQDFIWPLTGRISGVYGSQRVYNGKPGNPHYGVDVAAKTGTVVVAPADGVISLSVPDMFYSGGTIILDHGYGVSSSFLHLSKLYVKEGESIKQGQPIAEVGATGRVTGPHLDWRVNWYQMRLDPVTIVPSMKSVLAGKNK</sequence>
<dbReference type="CDD" id="cd12797">
    <property type="entry name" value="M23_peptidase"/>
    <property type="match status" value="1"/>
</dbReference>
<evidence type="ECO:0000256" key="1">
    <source>
        <dbReference type="SAM" id="SignalP"/>
    </source>
</evidence>
<dbReference type="AlphaFoldDB" id="A0A553JGT1"/>
<dbReference type="InterPro" id="IPR050570">
    <property type="entry name" value="Cell_wall_metabolism_enzyme"/>
</dbReference>
<gene>
    <name evidence="3" type="ORF">FN961_23460</name>
</gene>
<keyword evidence="1" id="KW-0732">Signal</keyword>
<feature type="signal peptide" evidence="1">
    <location>
        <begin position="1"/>
        <end position="29"/>
    </location>
</feature>
<dbReference type="InterPro" id="IPR016047">
    <property type="entry name" value="M23ase_b-sheet_dom"/>
</dbReference>
<keyword evidence="4" id="KW-1185">Reference proteome</keyword>
<dbReference type="PANTHER" id="PTHR21666">
    <property type="entry name" value="PEPTIDASE-RELATED"/>
    <property type="match status" value="1"/>
</dbReference>
<dbReference type="Gene3D" id="2.70.70.10">
    <property type="entry name" value="Glucose Permease (Domain IIA)"/>
    <property type="match status" value="1"/>
</dbReference>
<accession>A0A553JGT1</accession>
<dbReference type="SUPFAM" id="SSF51261">
    <property type="entry name" value="Duplicated hybrid motif"/>
    <property type="match status" value="1"/>
</dbReference>
<dbReference type="Proteomes" id="UP000318126">
    <property type="component" value="Unassembled WGS sequence"/>
</dbReference>
<dbReference type="EMBL" id="VKGK01000045">
    <property type="protein sequence ID" value="TRY11643.1"/>
    <property type="molecule type" value="Genomic_DNA"/>
</dbReference>
<protein>
    <submittedName>
        <fullName evidence="3">M23 family metallopeptidase</fullName>
    </submittedName>
</protein>
<dbReference type="FunFam" id="2.70.70.10:FF:000019">
    <property type="entry name" value="M23 family peptidase"/>
    <property type="match status" value="1"/>
</dbReference>
<reference evidence="4" key="1">
    <citation type="submission" date="2019-07" db="EMBL/GenBank/DDBJ databases">
        <title>Shewanella sp. YLB-08 draft genomic sequence.</title>
        <authorList>
            <person name="Yu L."/>
        </authorList>
    </citation>
    <scope>NUCLEOTIDE SEQUENCE [LARGE SCALE GENOMIC DNA]</scope>
    <source>
        <strain evidence="4">JCM 20706</strain>
    </source>
</reference>
<name>A0A553JGT1_SHEHA</name>
<evidence type="ECO:0000313" key="3">
    <source>
        <dbReference type="EMBL" id="TRY11643.1"/>
    </source>
</evidence>
<organism evidence="3 4">
    <name type="scientific">Shewanella hanedai</name>
    <name type="common">Alteromonas hanedai</name>
    <dbReference type="NCBI Taxonomy" id="25"/>
    <lineage>
        <taxon>Bacteria</taxon>
        <taxon>Pseudomonadati</taxon>
        <taxon>Pseudomonadota</taxon>
        <taxon>Gammaproteobacteria</taxon>
        <taxon>Alteromonadales</taxon>
        <taxon>Shewanellaceae</taxon>
        <taxon>Shewanella</taxon>
    </lineage>
</organism>
<feature type="domain" description="M23ase beta-sheet core" evidence="2">
    <location>
        <begin position="175"/>
        <end position="270"/>
    </location>
</feature>
<evidence type="ECO:0000259" key="2">
    <source>
        <dbReference type="Pfam" id="PF01551"/>
    </source>
</evidence>
<dbReference type="GO" id="GO:0004222">
    <property type="term" value="F:metalloendopeptidase activity"/>
    <property type="evidence" value="ECO:0007669"/>
    <property type="project" value="TreeGrafter"/>
</dbReference>
<dbReference type="Pfam" id="PF01551">
    <property type="entry name" value="Peptidase_M23"/>
    <property type="match status" value="1"/>
</dbReference>
<proteinExistence type="predicted"/>
<dbReference type="InterPro" id="IPR011055">
    <property type="entry name" value="Dup_hybrid_motif"/>
</dbReference>
<dbReference type="PANTHER" id="PTHR21666:SF285">
    <property type="entry name" value="M23 FAMILY METALLOPEPTIDASE"/>
    <property type="match status" value="1"/>
</dbReference>
<evidence type="ECO:0000313" key="4">
    <source>
        <dbReference type="Proteomes" id="UP000318126"/>
    </source>
</evidence>
<comment type="caution">
    <text evidence="3">The sequence shown here is derived from an EMBL/GenBank/DDBJ whole genome shotgun (WGS) entry which is preliminary data.</text>
</comment>
<feature type="chain" id="PRO_5022043025" evidence="1">
    <location>
        <begin position="30"/>
        <end position="286"/>
    </location>
</feature>